<proteinExistence type="predicted"/>
<dbReference type="RefSeq" id="WP_137034881.1">
    <property type="nucleotide sequence ID" value="NZ_BJNS01000021.1"/>
</dbReference>
<dbReference type="AlphaFoldDB" id="A0AAJ4ZYR7"/>
<dbReference type="Proteomes" id="UP000255295">
    <property type="component" value="Unassembled WGS sequence"/>
</dbReference>
<organism evidence="1 2">
    <name type="scientific">Lysinibacillus sphaericus</name>
    <name type="common">Bacillus sphaericus</name>
    <dbReference type="NCBI Taxonomy" id="1421"/>
    <lineage>
        <taxon>Bacteria</taxon>
        <taxon>Bacillati</taxon>
        <taxon>Bacillota</taxon>
        <taxon>Bacilli</taxon>
        <taxon>Bacillales</taxon>
        <taxon>Bacillaceae</taxon>
        <taxon>Lysinibacillus</taxon>
    </lineage>
</organism>
<comment type="caution">
    <text evidence="1">The sequence shown here is derived from an EMBL/GenBank/DDBJ whole genome shotgun (WGS) entry which is preliminary data.</text>
</comment>
<reference evidence="1 2" key="1">
    <citation type="submission" date="2018-06" db="EMBL/GenBank/DDBJ databases">
        <authorList>
            <consortium name="Pathogen Informatics"/>
            <person name="Doyle S."/>
        </authorList>
    </citation>
    <scope>NUCLEOTIDE SEQUENCE [LARGE SCALE GENOMIC DNA]</scope>
    <source>
        <strain evidence="1 2">NCTC10338</strain>
    </source>
</reference>
<accession>A0AAJ4ZYR7</accession>
<sequence>MMQNVEYLTIAVLNKYRTRNKINFDFDEVCKFFDALYSSDRLNLPLKGILIIGYDTPVVEEIEESFEEDVD</sequence>
<dbReference type="GeneID" id="48275507"/>
<protein>
    <submittedName>
        <fullName evidence="1">Uncharacterized protein</fullName>
    </submittedName>
</protein>
<evidence type="ECO:0000313" key="2">
    <source>
        <dbReference type="Proteomes" id="UP000255295"/>
    </source>
</evidence>
<dbReference type="EMBL" id="UFSZ01000001">
    <property type="protein sequence ID" value="SUV18638.1"/>
    <property type="molecule type" value="Genomic_DNA"/>
</dbReference>
<name>A0AAJ4ZYR7_LYSSH</name>
<evidence type="ECO:0000313" key="1">
    <source>
        <dbReference type="EMBL" id="SUV18638.1"/>
    </source>
</evidence>
<gene>
    <name evidence="1" type="ORF">NCTC10338_03815</name>
</gene>